<sequence>MSKITTLGFVLIVLVARTTGDTRSSENVKLSQEDRRGLPMRNHNYVLSESSMSNARVQSDAAIEKRRNKSAQEVKAGLDAVIRIMKEVASASLPKKCRQDHEAFRLNARNYMRDMRHCIVKKFQDLTAFRKKKREVIDAAIRFIREINDNMTELDKQTMNKLRRTVRILLSQTASISPKSTSCASKEIIENIVSTGKEFIKNGC</sequence>
<dbReference type="Proteomes" id="UP000694920">
    <property type="component" value="Unplaced"/>
</dbReference>
<evidence type="ECO:0000256" key="1">
    <source>
        <dbReference type="SAM" id="SignalP"/>
    </source>
</evidence>
<keyword evidence="1" id="KW-0732">Signal</keyword>
<feature type="signal peptide" evidence="1">
    <location>
        <begin position="1"/>
        <end position="20"/>
    </location>
</feature>
<reference evidence="3" key="1">
    <citation type="submission" date="2025-08" db="UniProtKB">
        <authorList>
            <consortium name="RefSeq"/>
        </authorList>
    </citation>
    <scope>IDENTIFICATION</scope>
</reference>
<keyword evidence="2" id="KW-1185">Reference proteome</keyword>
<protein>
    <submittedName>
        <fullName evidence="3">Uncharacterized protein LOC107263568</fullName>
    </submittedName>
</protein>
<dbReference type="KEGG" id="ccin:107263568"/>
<evidence type="ECO:0000313" key="2">
    <source>
        <dbReference type="Proteomes" id="UP000694920"/>
    </source>
</evidence>
<evidence type="ECO:0000313" key="3">
    <source>
        <dbReference type="RefSeq" id="XP_015586393.1"/>
    </source>
</evidence>
<feature type="chain" id="PRO_5042545267" evidence="1">
    <location>
        <begin position="21"/>
        <end position="204"/>
    </location>
</feature>
<dbReference type="RefSeq" id="XP_015586393.1">
    <property type="nucleotide sequence ID" value="XM_015730907.2"/>
</dbReference>
<accession>A0AAJ7BHX7</accession>
<dbReference type="AlphaFoldDB" id="A0AAJ7BHX7"/>
<proteinExistence type="predicted"/>
<name>A0AAJ7BHX7_CEPCN</name>
<organism evidence="2 3">
    <name type="scientific">Cephus cinctus</name>
    <name type="common">Wheat stem sawfly</name>
    <dbReference type="NCBI Taxonomy" id="211228"/>
    <lineage>
        <taxon>Eukaryota</taxon>
        <taxon>Metazoa</taxon>
        <taxon>Ecdysozoa</taxon>
        <taxon>Arthropoda</taxon>
        <taxon>Hexapoda</taxon>
        <taxon>Insecta</taxon>
        <taxon>Pterygota</taxon>
        <taxon>Neoptera</taxon>
        <taxon>Endopterygota</taxon>
        <taxon>Hymenoptera</taxon>
        <taxon>Cephoidea</taxon>
        <taxon>Cephidae</taxon>
        <taxon>Cephus</taxon>
    </lineage>
</organism>
<gene>
    <name evidence="3" type="primary">LOC107263568</name>
</gene>
<dbReference type="GeneID" id="107263568"/>